<sequence>MRLDPRTTRPWLLGVKSGLLAGGIGILVALAVLIVGKPLISLVFGVKYLEAYDLIQVMLGAIVISMLGFPQESLLLMGGKTARFSRGANHRLNRLHRIAVHVLSSVWACWGLHLLTSVGNVWMWCSPLIPTLKAFFQRHSLLYNSTGEKS</sequence>
<keyword evidence="1" id="KW-0812">Transmembrane</keyword>
<evidence type="ECO:0000313" key="2">
    <source>
        <dbReference type="EMBL" id="VFS38903.1"/>
    </source>
</evidence>
<keyword evidence="1" id="KW-0472">Membrane</keyword>
<dbReference type="Proteomes" id="UP000372890">
    <property type="component" value="Unassembled WGS sequence"/>
</dbReference>
<protein>
    <submittedName>
        <fullName evidence="2">Membrane protein, conserved protein</fullName>
    </submittedName>
</protein>
<feature type="transmembrane region" description="Helical" evidence="1">
    <location>
        <begin position="98"/>
        <end position="124"/>
    </location>
</feature>
<reference evidence="2 3" key="1">
    <citation type="submission" date="2019-03" db="EMBL/GenBank/DDBJ databases">
        <authorList>
            <consortium name="Pathogen Informatics"/>
        </authorList>
    </citation>
    <scope>NUCLEOTIDE SEQUENCE [LARGE SCALE GENOMIC DNA]</scope>
    <source>
        <strain evidence="2 3">NCTC9001</strain>
    </source>
</reference>
<dbReference type="EMBL" id="CAADIS010000005">
    <property type="protein sequence ID" value="VFS38903.1"/>
    <property type="molecule type" value="Genomic_DNA"/>
</dbReference>
<keyword evidence="1" id="KW-1133">Transmembrane helix</keyword>
<evidence type="ECO:0000313" key="3">
    <source>
        <dbReference type="Proteomes" id="UP000372890"/>
    </source>
</evidence>
<accession>A0A484YUR9</accession>
<proteinExistence type="predicted"/>
<evidence type="ECO:0000256" key="1">
    <source>
        <dbReference type="SAM" id="Phobius"/>
    </source>
</evidence>
<feature type="transmembrane region" description="Helical" evidence="1">
    <location>
        <begin position="12"/>
        <end position="34"/>
    </location>
</feature>
<name>A0A484YUR9_ECOLX</name>
<organism evidence="2 3">
    <name type="scientific">Escherichia coli</name>
    <dbReference type="NCBI Taxonomy" id="562"/>
    <lineage>
        <taxon>Bacteria</taxon>
        <taxon>Pseudomonadati</taxon>
        <taxon>Pseudomonadota</taxon>
        <taxon>Gammaproteobacteria</taxon>
        <taxon>Enterobacterales</taxon>
        <taxon>Enterobacteriaceae</taxon>
        <taxon>Escherichia</taxon>
    </lineage>
</organism>
<gene>
    <name evidence="2" type="primary">yghQ_2</name>
    <name evidence="2" type="ORF">NCTC9001_05885</name>
</gene>
<dbReference type="AlphaFoldDB" id="A0A484YUR9"/>
<feature type="transmembrane region" description="Helical" evidence="1">
    <location>
        <begin position="54"/>
        <end position="77"/>
    </location>
</feature>